<dbReference type="Proteomes" id="UP000708208">
    <property type="component" value="Unassembled WGS sequence"/>
</dbReference>
<dbReference type="AlphaFoldDB" id="A0A8J2KWH5"/>
<name>A0A8J2KWH5_9HEXA</name>
<sequence length="112" mass="12673">MKGADRTFGYSQNRYRPANKTATLVKIYQDLGAVPSLQLDTQENQRRGTSILNSEATWMQAKYFNSMNIVPAIFEDKPNTSTTIYEALTENNIQNLNDPTTVPLPCRPQVVF</sequence>
<protein>
    <submittedName>
        <fullName evidence="1">Uncharacterized protein</fullName>
    </submittedName>
</protein>
<accession>A0A8J2KWH5</accession>
<evidence type="ECO:0000313" key="1">
    <source>
        <dbReference type="EMBL" id="CAG7821181.1"/>
    </source>
</evidence>
<dbReference type="EMBL" id="CAJVCH010502402">
    <property type="protein sequence ID" value="CAG7821181.1"/>
    <property type="molecule type" value="Genomic_DNA"/>
</dbReference>
<dbReference type="OrthoDB" id="6428749at2759"/>
<proteinExistence type="predicted"/>
<evidence type="ECO:0000313" key="2">
    <source>
        <dbReference type="Proteomes" id="UP000708208"/>
    </source>
</evidence>
<comment type="caution">
    <text evidence="1">The sequence shown here is derived from an EMBL/GenBank/DDBJ whole genome shotgun (WGS) entry which is preliminary data.</text>
</comment>
<gene>
    <name evidence="1" type="ORF">AFUS01_LOCUS31533</name>
</gene>
<keyword evidence="2" id="KW-1185">Reference proteome</keyword>
<reference evidence="1" key="1">
    <citation type="submission" date="2021-06" db="EMBL/GenBank/DDBJ databases">
        <authorList>
            <person name="Hodson N. C."/>
            <person name="Mongue J. A."/>
            <person name="Jaron S. K."/>
        </authorList>
    </citation>
    <scope>NUCLEOTIDE SEQUENCE</scope>
</reference>
<organism evidence="1 2">
    <name type="scientific">Allacma fusca</name>
    <dbReference type="NCBI Taxonomy" id="39272"/>
    <lineage>
        <taxon>Eukaryota</taxon>
        <taxon>Metazoa</taxon>
        <taxon>Ecdysozoa</taxon>
        <taxon>Arthropoda</taxon>
        <taxon>Hexapoda</taxon>
        <taxon>Collembola</taxon>
        <taxon>Symphypleona</taxon>
        <taxon>Sminthuridae</taxon>
        <taxon>Allacma</taxon>
    </lineage>
</organism>